<dbReference type="EMBL" id="OOIN01000006">
    <property type="protein sequence ID" value="SPO23841.1"/>
    <property type="molecule type" value="Genomic_DNA"/>
</dbReference>
<reference evidence="1 2" key="1">
    <citation type="submission" date="2018-03" db="EMBL/GenBank/DDBJ databases">
        <authorList>
            <person name="Guldener U."/>
        </authorList>
    </citation>
    <scope>NUCLEOTIDE SEQUENCE [LARGE SCALE GENOMIC DNA]</scope>
    <source>
        <strain evidence="1 2">NBRC100155</strain>
    </source>
</reference>
<organism evidence="1 2">
    <name type="scientific">Ustilago trichophora</name>
    <dbReference type="NCBI Taxonomy" id="86804"/>
    <lineage>
        <taxon>Eukaryota</taxon>
        <taxon>Fungi</taxon>
        <taxon>Dikarya</taxon>
        <taxon>Basidiomycota</taxon>
        <taxon>Ustilaginomycotina</taxon>
        <taxon>Ustilaginomycetes</taxon>
        <taxon>Ustilaginales</taxon>
        <taxon>Ustilaginaceae</taxon>
        <taxon>Ustilago</taxon>
    </lineage>
</organism>
<protein>
    <submittedName>
        <fullName evidence="1">Uncharacterized protein</fullName>
    </submittedName>
</protein>
<dbReference type="Proteomes" id="UP000324022">
    <property type="component" value="Unassembled WGS sequence"/>
</dbReference>
<proteinExistence type="predicted"/>
<gene>
    <name evidence="1" type="ORF">UTRI_10137</name>
</gene>
<keyword evidence="2" id="KW-1185">Reference proteome</keyword>
<name>A0A5C3E312_9BASI</name>
<sequence length="94" mass="10920">MVSAGMMWITSEILSKHAAADLLMARQKFFDRTVRYNPNPETRALATQFWNKVALPMHAKGWSVTGAHWDSYYLWKAGFRRSFKETIPELDPEN</sequence>
<accession>A0A5C3E312</accession>
<evidence type="ECO:0000313" key="1">
    <source>
        <dbReference type="EMBL" id="SPO23841.1"/>
    </source>
</evidence>
<dbReference type="AlphaFoldDB" id="A0A5C3E312"/>
<evidence type="ECO:0000313" key="2">
    <source>
        <dbReference type="Proteomes" id="UP000324022"/>
    </source>
</evidence>